<evidence type="ECO:0000313" key="1">
    <source>
        <dbReference type="EMBL" id="JAD48023.1"/>
    </source>
</evidence>
<protein>
    <submittedName>
        <fullName evidence="1">Uncharacterized protein</fullName>
    </submittedName>
</protein>
<name>A0A0A9ADJ7_ARUDO</name>
<sequence>MQRKILRNIQGTQRKIRLVLETEIFPPP</sequence>
<organism evidence="1">
    <name type="scientific">Arundo donax</name>
    <name type="common">Giant reed</name>
    <name type="synonym">Donax arundinaceus</name>
    <dbReference type="NCBI Taxonomy" id="35708"/>
    <lineage>
        <taxon>Eukaryota</taxon>
        <taxon>Viridiplantae</taxon>
        <taxon>Streptophyta</taxon>
        <taxon>Embryophyta</taxon>
        <taxon>Tracheophyta</taxon>
        <taxon>Spermatophyta</taxon>
        <taxon>Magnoliopsida</taxon>
        <taxon>Liliopsida</taxon>
        <taxon>Poales</taxon>
        <taxon>Poaceae</taxon>
        <taxon>PACMAD clade</taxon>
        <taxon>Arundinoideae</taxon>
        <taxon>Arundineae</taxon>
        <taxon>Arundo</taxon>
    </lineage>
</organism>
<accession>A0A0A9ADJ7</accession>
<proteinExistence type="predicted"/>
<dbReference type="AlphaFoldDB" id="A0A0A9ADJ7"/>
<reference evidence="1" key="2">
    <citation type="journal article" date="2015" name="Data Brief">
        <title>Shoot transcriptome of the giant reed, Arundo donax.</title>
        <authorList>
            <person name="Barrero R.A."/>
            <person name="Guerrero F.D."/>
            <person name="Moolhuijzen P."/>
            <person name="Goolsby J.A."/>
            <person name="Tidwell J."/>
            <person name="Bellgard S.E."/>
            <person name="Bellgard M.I."/>
        </authorList>
    </citation>
    <scope>NUCLEOTIDE SEQUENCE</scope>
    <source>
        <tissue evidence="1">Shoot tissue taken approximately 20 cm above the soil surface</tissue>
    </source>
</reference>
<dbReference type="EMBL" id="GBRH01249872">
    <property type="protein sequence ID" value="JAD48023.1"/>
    <property type="molecule type" value="Transcribed_RNA"/>
</dbReference>
<reference evidence="1" key="1">
    <citation type="submission" date="2014-09" db="EMBL/GenBank/DDBJ databases">
        <authorList>
            <person name="Magalhaes I.L.F."/>
            <person name="Oliveira U."/>
            <person name="Santos F.R."/>
            <person name="Vidigal T.H.D.A."/>
            <person name="Brescovit A.D."/>
            <person name="Santos A.J."/>
        </authorList>
    </citation>
    <scope>NUCLEOTIDE SEQUENCE</scope>
    <source>
        <tissue evidence="1">Shoot tissue taken approximately 20 cm above the soil surface</tissue>
    </source>
</reference>